<evidence type="ECO:0000313" key="1">
    <source>
        <dbReference type="EMBL" id="MDM5285009.1"/>
    </source>
</evidence>
<sequence length="92" mass="10411">MAGVLTHGVTLFDNHSSETLISIFSSWKSLIKNAPDKFELTGEFVYGEADNQEGDYKKLVFNRDEVITQFEKIILMGEALAKGEFYLYHCGI</sequence>
<gene>
    <name evidence="1" type="ORF">QUF85_17185</name>
</gene>
<organism evidence="1 2">
    <name type="scientific">Peribacillus frigoritolerans</name>
    <dbReference type="NCBI Taxonomy" id="450367"/>
    <lineage>
        <taxon>Bacteria</taxon>
        <taxon>Bacillati</taxon>
        <taxon>Bacillota</taxon>
        <taxon>Bacilli</taxon>
        <taxon>Bacillales</taxon>
        <taxon>Bacillaceae</taxon>
        <taxon>Peribacillus</taxon>
    </lineage>
</organism>
<evidence type="ECO:0000313" key="2">
    <source>
        <dbReference type="Proteomes" id="UP001238973"/>
    </source>
</evidence>
<accession>A0AAJ1QNT9</accession>
<comment type="caution">
    <text evidence="1">The sequence shown here is derived from an EMBL/GenBank/DDBJ whole genome shotgun (WGS) entry which is preliminary data.</text>
</comment>
<dbReference type="EMBL" id="JAUCFI010000003">
    <property type="protein sequence ID" value="MDM5285009.1"/>
    <property type="molecule type" value="Genomic_DNA"/>
</dbReference>
<dbReference type="RefSeq" id="WP_289350282.1">
    <property type="nucleotide sequence ID" value="NZ_JAUCFI010000003.1"/>
</dbReference>
<dbReference type="Proteomes" id="UP001238973">
    <property type="component" value="Unassembled WGS sequence"/>
</dbReference>
<dbReference type="AlphaFoldDB" id="A0AAJ1QNT9"/>
<reference evidence="1" key="1">
    <citation type="submission" date="2023-06" db="EMBL/GenBank/DDBJ databases">
        <title>Comparative genomics of Bacillaceae isolates and their secondary metabolite potential.</title>
        <authorList>
            <person name="Song L."/>
            <person name="Nielsen L.J."/>
            <person name="Mohite O."/>
            <person name="Xu X."/>
            <person name="Weber T."/>
            <person name="Kovacs A.T."/>
        </authorList>
    </citation>
    <scope>NUCLEOTIDE SEQUENCE</scope>
    <source>
        <strain evidence="1">G1S1</strain>
    </source>
</reference>
<name>A0AAJ1QNT9_9BACI</name>
<proteinExistence type="predicted"/>
<protein>
    <submittedName>
        <fullName evidence="1">Uncharacterized protein</fullName>
    </submittedName>
</protein>